<reference evidence="1 2" key="1">
    <citation type="submission" date="2018-09" db="EMBL/GenBank/DDBJ databases">
        <title>Genomic Encyclopedia of Archaeal and Bacterial Type Strains, Phase II (KMG-II): from individual species to whole genera.</title>
        <authorList>
            <person name="Goeker M."/>
        </authorList>
    </citation>
    <scope>NUCLEOTIDE SEQUENCE [LARGE SCALE GENOMIC DNA]</scope>
    <source>
        <strain evidence="1 2">DSM 21950</strain>
    </source>
</reference>
<gene>
    <name evidence="1" type="ORF">BXY64_2400</name>
</gene>
<evidence type="ECO:0000313" key="1">
    <source>
        <dbReference type="EMBL" id="RKE02312.1"/>
    </source>
</evidence>
<proteinExistence type="predicted"/>
<accession>A0A419X3M9</accession>
<dbReference type="EMBL" id="RAPQ01000009">
    <property type="protein sequence ID" value="RKE02312.1"/>
    <property type="molecule type" value="Genomic_DNA"/>
</dbReference>
<comment type="caution">
    <text evidence="1">The sequence shown here is derived from an EMBL/GenBank/DDBJ whole genome shotgun (WGS) entry which is preliminary data.</text>
</comment>
<dbReference type="Proteomes" id="UP000284531">
    <property type="component" value="Unassembled WGS sequence"/>
</dbReference>
<dbReference type="RefSeq" id="WP_120240192.1">
    <property type="nucleotide sequence ID" value="NZ_RAPQ01000009.1"/>
</dbReference>
<evidence type="ECO:0000313" key="2">
    <source>
        <dbReference type="Proteomes" id="UP000284531"/>
    </source>
</evidence>
<dbReference type="OrthoDB" id="9973039at2"/>
<keyword evidence="2" id="KW-1185">Reference proteome</keyword>
<protein>
    <submittedName>
        <fullName evidence="1">Uncharacterized protein</fullName>
    </submittedName>
</protein>
<dbReference type="AlphaFoldDB" id="A0A419X3M9"/>
<sequence length="114" mass="11892">MDEQIVRYPFGEASQLSLSASGAQDLEIVNSVTVVDGATVEATADRTINLTIDENAKVGDRILFKVKTNATEKTIFGSGITGVTIDGVAGKTKTIEFVFDGAGFVPAGAPVQID</sequence>
<organism evidence="1 2">
    <name type="scientific">Marinifilum flexuosum</name>
    <dbReference type="NCBI Taxonomy" id="1117708"/>
    <lineage>
        <taxon>Bacteria</taxon>
        <taxon>Pseudomonadati</taxon>
        <taxon>Bacteroidota</taxon>
        <taxon>Bacteroidia</taxon>
        <taxon>Marinilabiliales</taxon>
        <taxon>Marinifilaceae</taxon>
    </lineage>
</organism>
<name>A0A419X3M9_9BACT</name>